<dbReference type="Gene3D" id="2.170.270.10">
    <property type="entry name" value="SET domain"/>
    <property type="match status" value="1"/>
</dbReference>
<dbReference type="InterPro" id="IPR001214">
    <property type="entry name" value="SET_dom"/>
</dbReference>
<keyword evidence="4" id="KW-1185">Reference proteome</keyword>
<dbReference type="InterPro" id="IPR046341">
    <property type="entry name" value="SET_dom_sf"/>
</dbReference>
<dbReference type="CDD" id="cd20071">
    <property type="entry name" value="SET_SMYD"/>
    <property type="match status" value="1"/>
</dbReference>
<gene>
    <name evidence="3" type="primary">Set5-5</name>
    <name evidence="3" type="ORF">CSHISOI_08319</name>
</gene>
<dbReference type="OrthoDB" id="1028014at2759"/>
<feature type="chain" id="PRO_5024968847" evidence="1">
    <location>
        <begin position="19"/>
        <end position="433"/>
    </location>
</feature>
<proteinExistence type="predicted"/>
<keyword evidence="1" id="KW-0732">Signal</keyword>
<dbReference type="Pfam" id="PF00856">
    <property type="entry name" value="SET"/>
    <property type="match status" value="1"/>
</dbReference>
<protein>
    <submittedName>
        <fullName evidence="3">SET domain-containing protein 5</fullName>
    </submittedName>
</protein>
<name>A0A5Q4BJJ0_9PEZI</name>
<dbReference type="PANTHER" id="PTHR47332">
    <property type="entry name" value="SET DOMAIN-CONTAINING PROTEIN 5"/>
    <property type="match status" value="1"/>
</dbReference>
<dbReference type="Proteomes" id="UP000326340">
    <property type="component" value="Unassembled WGS sequence"/>
</dbReference>
<evidence type="ECO:0000256" key="1">
    <source>
        <dbReference type="SAM" id="SignalP"/>
    </source>
</evidence>
<dbReference type="EMBL" id="PUHP01001002">
    <property type="protein sequence ID" value="TQN67120.1"/>
    <property type="molecule type" value="Genomic_DNA"/>
</dbReference>
<feature type="domain" description="SET" evidence="2">
    <location>
        <begin position="130"/>
        <end position="282"/>
    </location>
</feature>
<reference evidence="3 4" key="1">
    <citation type="journal article" date="2019" name="Sci. Rep.">
        <title>Colletotrichum shisoi sp. nov., an anthracnose pathogen of Perilla frutescens in Japan: molecular phylogenetic, morphological and genomic evidence.</title>
        <authorList>
            <person name="Gan P."/>
            <person name="Tsushima A."/>
            <person name="Hiroyama R."/>
            <person name="Narusaka M."/>
            <person name="Takano Y."/>
            <person name="Narusaka Y."/>
            <person name="Kawaradani M."/>
            <person name="Damm U."/>
            <person name="Shirasu K."/>
        </authorList>
    </citation>
    <scope>NUCLEOTIDE SEQUENCE [LARGE SCALE GENOMIC DNA]</scope>
    <source>
        <strain evidence="3 4">PG-2018a</strain>
    </source>
</reference>
<dbReference type="SMART" id="SM00317">
    <property type="entry name" value="SET"/>
    <property type="match status" value="1"/>
</dbReference>
<accession>A0A5Q4BJJ0</accession>
<organism evidence="3 4">
    <name type="scientific">Colletotrichum shisoi</name>
    <dbReference type="NCBI Taxonomy" id="2078593"/>
    <lineage>
        <taxon>Eukaryota</taxon>
        <taxon>Fungi</taxon>
        <taxon>Dikarya</taxon>
        <taxon>Ascomycota</taxon>
        <taxon>Pezizomycotina</taxon>
        <taxon>Sordariomycetes</taxon>
        <taxon>Hypocreomycetidae</taxon>
        <taxon>Glomerellales</taxon>
        <taxon>Glomerellaceae</taxon>
        <taxon>Colletotrichum</taxon>
        <taxon>Colletotrichum destructivum species complex</taxon>
    </lineage>
</organism>
<dbReference type="PANTHER" id="PTHR47332:SF6">
    <property type="entry name" value="SET DOMAIN-CONTAINING PROTEIN"/>
    <property type="match status" value="1"/>
</dbReference>
<sequence>MSMRVLLSALAVIGHAQGLKPQYPIFESCAASPLLPDSQRACGKGVMLTPEAPTVDRLAANGTGMKKDIWRWDEGWRGPHSCAVPFCAYSRPSFAGGRGIVLVSTVPNAEETSRLPAFSDESIVGEGDSGLFRVVEVPGKGLGLVANQPIRRGQRIMAHPPAVVVHRRFVDVVDLEGQYRLLDDAVAQLPDETREAFMDQAGQSAGHASLGHKIHDIMNTNSFELSLGIRDGHHFGNYPDVSRFNHDCRPNVAFYIDDSDMRHYTHAVRDIQPGEELTISYLDSLRARVVRQDRAQRNWGFGCTCAHCSLPEAFVRASDQRLVRMWEIEQQLSHWNGEEVDEEMIETLVALYRQEQLDQSHGSEAFRLAALNYNSLGMEDEAAGYARLAEEQLLLEGGPRSKHVEDMRSLLRDPRAHYSWRQRVLAGISSSVS</sequence>
<dbReference type="InterPro" id="IPR053185">
    <property type="entry name" value="SET_domain_protein"/>
</dbReference>
<comment type="caution">
    <text evidence="3">The sequence shown here is derived from an EMBL/GenBank/DDBJ whole genome shotgun (WGS) entry which is preliminary data.</text>
</comment>
<dbReference type="AlphaFoldDB" id="A0A5Q4BJJ0"/>
<evidence type="ECO:0000259" key="2">
    <source>
        <dbReference type="PROSITE" id="PS50280"/>
    </source>
</evidence>
<dbReference type="PROSITE" id="PS50280">
    <property type="entry name" value="SET"/>
    <property type="match status" value="1"/>
</dbReference>
<feature type="signal peptide" evidence="1">
    <location>
        <begin position="1"/>
        <end position="18"/>
    </location>
</feature>
<evidence type="ECO:0000313" key="3">
    <source>
        <dbReference type="EMBL" id="TQN67120.1"/>
    </source>
</evidence>
<dbReference type="SUPFAM" id="SSF82199">
    <property type="entry name" value="SET domain"/>
    <property type="match status" value="1"/>
</dbReference>
<evidence type="ECO:0000313" key="4">
    <source>
        <dbReference type="Proteomes" id="UP000326340"/>
    </source>
</evidence>